<feature type="chain" id="PRO_5043865955" evidence="1">
    <location>
        <begin position="21"/>
        <end position="101"/>
    </location>
</feature>
<protein>
    <submittedName>
        <fullName evidence="2">Uncharacterized protein</fullName>
    </submittedName>
</protein>
<accession>A0AAV7U9M3</accession>
<evidence type="ECO:0000256" key="1">
    <source>
        <dbReference type="SAM" id="SignalP"/>
    </source>
</evidence>
<evidence type="ECO:0000313" key="2">
    <source>
        <dbReference type="EMBL" id="KAJ1184448.1"/>
    </source>
</evidence>
<dbReference type="Proteomes" id="UP001066276">
    <property type="component" value="Chromosome 3_1"/>
</dbReference>
<sequence length="101" mass="10708">MKTFLLLMSIGFVVFEGVSALTCPKGTDCDNVSNSCEKVVCKNRMDECASQGNKFYGCLRGRDCNKSDKGSIDCCITDGSAALTTSGNALDAAKKILPLVL</sequence>
<dbReference type="AlphaFoldDB" id="A0AAV7U9M3"/>
<name>A0AAV7U9M3_PLEWA</name>
<proteinExistence type="predicted"/>
<keyword evidence="3" id="KW-1185">Reference proteome</keyword>
<reference evidence="2" key="1">
    <citation type="journal article" date="2022" name="bioRxiv">
        <title>Sequencing and chromosome-scale assembly of the giantPleurodeles waltlgenome.</title>
        <authorList>
            <person name="Brown T."/>
            <person name="Elewa A."/>
            <person name="Iarovenko S."/>
            <person name="Subramanian E."/>
            <person name="Araus A.J."/>
            <person name="Petzold A."/>
            <person name="Susuki M."/>
            <person name="Suzuki K.-i.T."/>
            <person name="Hayashi T."/>
            <person name="Toyoda A."/>
            <person name="Oliveira C."/>
            <person name="Osipova E."/>
            <person name="Leigh N.D."/>
            <person name="Simon A."/>
            <person name="Yun M.H."/>
        </authorList>
    </citation>
    <scope>NUCLEOTIDE SEQUENCE</scope>
    <source>
        <strain evidence="2">20211129_DDA</strain>
        <tissue evidence="2">Liver</tissue>
    </source>
</reference>
<comment type="caution">
    <text evidence="2">The sequence shown here is derived from an EMBL/GenBank/DDBJ whole genome shotgun (WGS) entry which is preliminary data.</text>
</comment>
<organism evidence="2 3">
    <name type="scientific">Pleurodeles waltl</name>
    <name type="common">Iberian ribbed newt</name>
    <dbReference type="NCBI Taxonomy" id="8319"/>
    <lineage>
        <taxon>Eukaryota</taxon>
        <taxon>Metazoa</taxon>
        <taxon>Chordata</taxon>
        <taxon>Craniata</taxon>
        <taxon>Vertebrata</taxon>
        <taxon>Euteleostomi</taxon>
        <taxon>Amphibia</taxon>
        <taxon>Batrachia</taxon>
        <taxon>Caudata</taxon>
        <taxon>Salamandroidea</taxon>
        <taxon>Salamandridae</taxon>
        <taxon>Pleurodelinae</taxon>
        <taxon>Pleurodeles</taxon>
    </lineage>
</organism>
<dbReference type="EMBL" id="JANPWB010000005">
    <property type="protein sequence ID" value="KAJ1184448.1"/>
    <property type="molecule type" value="Genomic_DNA"/>
</dbReference>
<feature type="signal peptide" evidence="1">
    <location>
        <begin position="1"/>
        <end position="20"/>
    </location>
</feature>
<keyword evidence="1" id="KW-0732">Signal</keyword>
<evidence type="ECO:0000313" key="3">
    <source>
        <dbReference type="Proteomes" id="UP001066276"/>
    </source>
</evidence>
<gene>
    <name evidence="2" type="ORF">NDU88_001254</name>
</gene>